<evidence type="ECO:0000313" key="2">
    <source>
        <dbReference type="Proteomes" id="UP000824782"/>
    </source>
</evidence>
<organism evidence="1 2">
    <name type="scientific">Engystomops pustulosus</name>
    <name type="common">Tungara frog</name>
    <name type="synonym">Physalaemus pustulosus</name>
    <dbReference type="NCBI Taxonomy" id="76066"/>
    <lineage>
        <taxon>Eukaryota</taxon>
        <taxon>Metazoa</taxon>
        <taxon>Chordata</taxon>
        <taxon>Craniata</taxon>
        <taxon>Vertebrata</taxon>
        <taxon>Euteleostomi</taxon>
        <taxon>Amphibia</taxon>
        <taxon>Batrachia</taxon>
        <taxon>Anura</taxon>
        <taxon>Neobatrachia</taxon>
        <taxon>Hyloidea</taxon>
        <taxon>Leptodactylidae</taxon>
        <taxon>Leiuperinae</taxon>
        <taxon>Engystomops</taxon>
    </lineage>
</organism>
<reference evidence="1" key="1">
    <citation type="thesis" date="2020" institute="ProQuest LLC" country="789 East Eisenhower Parkway, Ann Arbor, MI, USA">
        <title>Comparative Genomics and Chromosome Evolution.</title>
        <authorList>
            <person name="Mudd A.B."/>
        </authorList>
    </citation>
    <scope>NUCLEOTIDE SEQUENCE</scope>
    <source>
        <strain evidence="1">237g6f4</strain>
        <tissue evidence="1">Blood</tissue>
    </source>
</reference>
<sequence length="117" mass="13211">MRTARCILVPFGFFKSFILIVPKCEQRVSNVAALGWESIHVIQYPPQGGPPHSCLALSLPRWPPFAHPGWPPLIPPRGVHRTGVLRYPSPVPVSLCRSFIHIEKYICTHIDPFISYT</sequence>
<evidence type="ECO:0008006" key="3">
    <source>
        <dbReference type="Google" id="ProtNLM"/>
    </source>
</evidence>
<dbReference type="Proteomes" id="UP000824782">
    <property type="component" value="Unassembled WGS sequence"/>
</dbReference>
<protein>
    <recommendedName>
        <fullName evidence="3">Secreted protein</fullName>
    </recommendedName>
</protein>
<name>A0AAV6YPJ8_ENGPU</name>
<evidence type="ECO:0000313" key="1">
    <source>
        <dbReference type="EMBL" id="KAG8537164.1"/>
    </source>
</evidence>
<dbReference type="EMBL" id="WNYA01033204">
    <property type="protein sequence ID" value="KAG8537164.1"/>
    <property type="molecule type" value="Genomic_DNA"/>
</dbReference>
<comment type="caution">
    <text evidence="1">The sequence shown here is derived from an EMBL/GenBank/DDBJ whole genome shotgun (WGS) entry which is preliminary data.</text>
</comment>
<accession>A0AAV6YPJ8</accession>
<keyword evidence="2" id="KW-1185">Reference proteome</keyword>
<dbReference type="AlphaFoldDB" id="A0AAV6YPJ8"/>
<gene>
    <name evidence="1" type="ORF">GDO81_024981</name>
</gene>
<proteinExistence type="predicted"/>